<evidence type="ECO:0000256" key="1">
    <source>
        <dbReference type="SAM" id="MobiDB-lite"/>
    </source>
</evidence>
<dbReference type="Proteomes" id="UP000326170">
    <property type="component" value="Plasmid unnamed1"/>
</dbReference>
<accession>A0A5P9P8E1</accession>
<keyword evidence="2" id="KW-0614">Plasmid</keyword>
<gene>
    <name evidence="2" type="ORF">GCU68_16865</name>
</gene>
<dbReference type="RefSeq" id="WP_152943787.1">
    <property type="nucleotide sequence ID" value="NZ_CP045489.1"/>
</dbReference>
<proteinExistence type="predicted"/>
<dbReference type="AlphaFoldDB" id="A0A5P9P8E1"/>
<name>A0A5P9P8E1_9EURY</name>
<dbReference type="GeneID" id="42302750"/>
<feature type="region of interest" description="Disordered" evidence="1">
    <location>
        <begin position="93"/>
        <end position="112"/>
    </location>
</feature>
<geneLocation type="plasmid" evidence="2 3">
    <name>unnamed1</name>
</geneLocation>
<organism evidence="2 3">
    <name type="scientific">Natronorubrum aibiense</name>
    <dbReference type="NCBI Taxonomy" id="348826"/>
    <lineage>
        <taxon>Archaea</taxon>
        <taxon>Methanobacteriati</taxon>
        <taxon>Methanobacteriota</taxon>
        <taxon>Stenosarchaea group</taxon>
        <taxon>Halobacteria</taxon>
        <taxon>Halobacteriales</taxon>
        <taxon>Natrialbaceae</taxon>
        <taxon>Natronorubrum</taxon>
    </lineage>
</organism>
<keyword evidence="3" id="KW-1185">Reference proteome</keyword>
<evidence type="ECO:0000313" key="3">
    <source>
        <dbReference type="Proteomes" id="UP000326170"/>
    </source>
</evidence>
<evidence type="ECO:0000313" key="2">
    <source>
        <dbReference type="EMBL" id="QFU84257.1"/>
    </source>
</evidence>
<dbReference type="KEGG" id="nas:GCU68_16865"/>
<reference evidence="2 3" key="1">
    <citation type="journal article" date="2007" name="Int. J. Syst. Evol. Microbiol.">
        <title>Natronorubrum sulfidifaciens sp. nov., an extremely haloalkaliphilic archaeon isolated from Aiding salt lake in Xin-Jiang, China.</title>
        <authorList>
            <person name="Cui H.L."/>
            <person name="Tohty D."/>
            <person name="Liu H.C."/>
            <person name="Liu S.J."/>
            <person name="Oren A."/>
            <person name="Zhou P.J."/>
        </authorList>
    </citation>
    <scope>NUCLEOTIDE SEQUENCE [LARGE SCALE GENOMIC DNA]</scope>
    <source>
        <strain evidence="2 3">7-3</strain>
        <plasmid evidence="2">unnamed1</plasmid>
    </source>
</reference>
<dbReference type="EMBL" id="CP045489">
    <property type="protein sequence ID" value="QFU84257.1"/>
    <property type="molecule type" value="Genomic_DNA"/>
</dbReference>
<sequence length="112" mass="12113">MSALARNVYSDEMPFRDPHTAAPCLWTVRDQSGPGFEVSTARPPLTDDAQDRKGLEAACIALARREMGESPTANFGRIIPGYSQSSYRSDGYVGGPLEDVEGPQWPALTGLL</sequence>
<dbReference type="OrthoDB" id="117900at2157"/>
<protein>
    <submittedName>
        <fullName evidence="2">Uncharacterized protein</fullName>
    </submittedName>
</protein>